<dbReference type="PANTHER" id="PTHR43162:SF1">
    <property type="entry name" value="PRESTALK A DIFFERENTIATION PROTEIN A"/>
    <property type="match status" value="1"/>
</dbReference>
<organism evidence="2 3">
    <name type="scientific">Streptomyces luteolifulvus</name>
    <dbReference type="NCBI Taxonomy" id="2615112"/>
    <lineage>
        <taxon>Bacteria</taxon>
        <taxon>Bacillati</taxon>
        <taxon>Actinomycetota</taxon>
        <taxon>Actinomycetes</taxon>
        <taxon>Kitasatosporales</taxon>
        <taxon>Streptomycetaceae</taxon>
        <taxon>Streptomyces</taxon>
    </lineage>
</organism>
<accession>A0A6H9V4T7</accession>
<dbReference type="SUPFAM" id="SSF51735">
    <property type="entry name" value="NAD(P)-binding Rossmann-fold domains"/>
    <property type="match status" value="1"/>
</dbReference>
<evidence type="ECO:0000313" key="3">
    <source>
        <dbReference type="Proteomes" id="UP000442707"/>
    </source>
</evidence>
<gene>
    <name evidence="2" type="ORF">F7R91_04635</name>
</gene>
<dbReference type="InterPro" id="IPR051604">
    <property type="entry name" value="Ergot_Alk_Oxidoreductase"/>
</dbReference>
<dbReference type="InterPro" id="IPR036291">
    <property type="entry name" value="NAD(P)-bd_dom_sf"/>
</dbReference>
<dbReference type="EMBL" id="VZRB01000002">
    <property type="protein sequence ID" value="KAB1150096.1"/>
    <property type="molecule type" value="Genomic_DNA"/>
</dbReference>
<dbReference type="InterPro" id="IPR016040">
    <property type="entry name" value="NAD(P)-bd_dom"/>
</dbReference>
<dbReference type="Pfam" id="PF13460">
    <property type="entry name" value="NAD_binding_10"/>
    <property type="match status" value="1"/>
</dbReference>
<evidence type="ECO:0000313" key="2">
    <source>
        <dbReference type="EMBL" id="KAB1150096.1"/>
    </source>
</evidence>
<dbReference type="RefSeq" id="WP_150944699.1">
    <property type="nucleotide sequence ID" value="NZ_VZRB01000002.1"/>
</dbReference>
<dbReference type="Gene3D" id="3.90.25.10">
    <property type="entry name" value="UDP-galactose 4-epimerase, domain 1"/>
    <property type="match status" value="1"/>
</dbReference>
<evidence type="ECO:0000259" key="1">
    <source>
        <dbReference type="Pfam" id="PF13460"/>
    </source>
</evidence>
<proteinExistence type="predicted"/>
<keyword evidence="3" id="KW-1185">Reference proteome</keyword>
<comment type="caution">
    <text evidence="2">The sequence shown here is derived from an EMBL/GenBank/DDBJ whole genome shotgun (WGS) entry which is preliminary data.</text>
</comment>
<dbReference type="PANTHER" id="PTHR43162">
    <property type="match status" value="1"/>
</dbReference>
<name>A0A6H9V4T7_9ACTN</name>
<sequence>MILLTGATGTVGRLVTRRLAGAVPLRLLTRDPGRAAGQAGPRVEVVGGDFADRPSLDRALTGVRSALLVTADPLTQAHDEHFVAAARAAGVRHVVKLSALAVTDPGARDLITTWQRGNEQLLLGSGLSWTLLRPRAFMTNTLGWARSVREEGVVRAQNGTAANATVDPRDIAEVAARALLNPDTHAGRAHALTGPEAVSAVRQTEILGEVLHRPLRFVELTEDEARRRLLARLPAPVADALVESARRGRAGAKTRVDPTMEQLLGRPAGGYREWARDHVPVFRT</sequence>
<feature type="domain" description="NAD(P)-binding" evidence="1">
    <location>
        <begin position="6"/>
        <end position="182"/>
    </location>
</feature>
<dbReference type="AlphaFoldDB" id="A0A6H9V4T7"/>
<protein>
    <submittedName>
        <fullName evidence="2">NAD(P)H-binding protein</fullName>
    </submittedName>
</protein>
<dbReference type="Gene3D" id="3.40.50.720">
    <property type="entry name" value="NAD(P)-binding Rossmann-like Domain"/>
    <property type="match status" value="1"/>
</dbReference>
<dbReference type="Proteomes" id="UP000442707">
    <property type="component" value="Unassembled WGS sequence"/>
</dbReference>
<reference evidence="2 3" key="1">
    <citation type="submission" date="2019-09" db="EMBL/GenBank/DDBJ databases">
        <title>Screening of Novel Bioactive Compounds from Soil-Associated.</title>
        <authorList>
            <person name="Zhao S."/>
        </authorList>
    </citation>
    <scope>NUCLEOTIDE SEQUENCE [LARGE SCALE GENOMIC DNA]</scope>
    <source>
        <strain evidence="2 3">HIT-DPA4</strain>
    </source>
</reference>